<name>A0AAD2GU68_9AGAR</name>
<gene>
    <name evidence="2" type="ORF">MYCIT1_LOCUS29817</name>
    <name evidence="1" type="ORF">MYCIT1_LOCUS3980</name>
</gene>
<evidence type="ECO:0000313" key="1">
    <source>
        <dbReference type="EMBL" id="CAK5264089.1"/>
    </source>
</evidence>
<reference evidence="1" key="1">
    <citation type="submission" date="2023-11" db="EMBL/GenBank/DDBJ databases">
        <authorList>
            <person name="De Vega J J."/>
            <person name="De Vega J J."/>
        </authorList>
    </citation>
    <scope>NUCLEOTIDE SEQUENCE</scope>
</reference>
<comment type="caution">
    <text evidence="1">The sequence shown here is derived from an EMBL/GenBank/DDBJ whole genome shotgun (WGS) entry which is preliminary data.</text>
</comment>
<accession>A0AAD2GU68</accession>
<organism evidence="1 3">
    <name type="scientific">Mycena citricolor</name>
    <dbReference type="NCBI Taxonomy" id="2018698"/>
    <lineage>
        <taxon>Eukaryota</taxon>
        <taxon>Fungi</taxon>
        <taxon>Dikarya</taxon>
        <taxon>Basidiomycota</taxon>
        <taxon>Agaricomycotina</taxon>
        <taxon>Agaricomycetes</taxon>
        <taxon>Agaricomycetidae</taxon>
        <taxon>Agaricales</taxon>
        <taxon>Marasmiineae</taxon>
        <taxon>Mycenaceae</taxon>
        <taxon>Mycena</taxon>
    </lineage>
</organism>
<dbReference type="EMBL" id="CAVNYO010000439">
    <property type="protein sequence ID" value="CAK5279651.1"/>
    <property type="molecule type" value="Genomic_DNA"/>
</dbReference>
<dbReference type="Proteomes" id="UP001295794">
    <property type="component" value="Unassembled WGS sequence"/>
</dbReference>
<proteinExistence type="predicted"/>
<dbReference type="AlphaFoldDB" id="A0AAD2GU68"/>
<dbReference type="EMBL" id="CAVNYO010000048">
    <property type="protein sequence ID" value="CAK5264089.1"/>
    <property type="molecule type" value="Genomic_DNA"/>
</dbReference>
<protein>
    <submittedName>
        <fullName evidence="1">Uncharacterized protein</fullName>
    </submittedName>
</protein>
<sequence>MLTGKTVRTHIPWAQLFPQSRRRCSRLLHANTMEGGTCDIFSTGVRTIAIICEAAATICDTAESMSVSRRTDSASVCGSNGVARLGNARFLDARRVSMLFTELSRRSASVLSWDFVAMTVNNRVSLGLRIYTRLGRRLTEF</sequence>
<evidence type="ECO:0000313" key="2">
    <source>
        <dbReference type="EMBL" id="CAK5279651.1"/>
    </source>
</evidence>
<evidence type="ECO:0000313" key="3">
    <source>
        <dbReference type="Proteomes" id="UP001295794"/>
    </source>
</evidence>
<keyword evidence="3" id="KW-1185">Reference proteome</keyword>